<keyword evidence="1" id="KW-0812">Transmembrane</keyword>
<dbReference type="EMBL" id="AKAU01000193">
    <property type="protein sequence ID" value="EIM96453.1"/>
    <property type="molecule type" value="Genomic_DNA"/>
</dbReference>
<keyword evidence="1" id="KW-1133">Transmembrane helix</keyword>
<accession>A0ABP2PIU9</accession>
<dbReference type="GO" id="GO:0016740">
    <property type="term" value="F:transferase activity"/>
    <property type="evidence" value="ECO:0007669"/>
    <property type="project" value="UniProtKB-KW"/>
</dbReference>
<keyword evidence="2" id="KW-0808">Transferase</keyword>
<dbReference type="Proteomes" id="UP000004980">
    <property type="component" value="Unassembled WGS sequence"/>
</dbReference>
<proteinExistence type="predicted"/>
<evidence type="ECO:0000256" key="1">
    <source>
        <dbReference type="SAM" id="Phobius"/>
    </source>
</evidence>
<evidence type="ECO:0000313" key="3">
    <source>
        <dbReference type="Proteomes" id="UP000004980"/>
    </source>
</evidence>
<organism evidence="2 3">
    <name type="scientific">Paraburkholderia hospita</name>
    <dbReference type="NCBI Taxonomy" id="169430"/>
    <lineage>
        <taxon>Bacteria</taxon>
        <taxon>Pseudomonadati</taxon>
        <taxon>Pseudomonadota</taxon>
        <taxon>Betaproteobacteria</taxon>
        <taxon>Burkholderiales</taxon>
        <taxon>Burkholderiaceae</taxon>
        <taxon>Paraburkholderia</taxon>
    </lineage>
</organism>
<feature type="transmembrane region" description="Helical" evidence="1">
    <location>
        <begin position="200"/>
        <end position="221"/>
    </location>
</feature>
<reference evidence="2 3" key="1">
    <citation type="journal article" date="2012" name="J. Bacteriol.">
        <title>Draft Genome Sequence of the Soil Bacterium Burkholderia terrae Strain BS001, Which Interacts with Fungal Surface Structures.</title>
        <authorList>
            <person name="Nazir R."/>
            <person name="Hansen M.A."/>
            <person name="Sorensen S."/>
            <person name="van Elsas J.D."/>
        </authorList>
    </citation>
    <scope>NUCLEOTIDE SEQUENCE [LARGE SCALE GENOMIC DNA]</scope>
    <source>
        <strain evidence="2 3">BS001</strain>
    </source>
</reference>
<comment type="caution">
    <text evidence="2">The sequence shown here is derived from an EMBL/GenBank/DDBJ whole genome shotgun (WGS) entry which is preliminary data.</text>
</comment>
<keyword evidence="1" id="KW-0472">Membrane</keyword>
<evidence type="ECO:0000313" key="2">
    <source>
        <dbReference type="EMBL" id="EIM96453.1"/>
    </source>
</evidence>
<protein>
    <submittedName>
        <fullName evidence="2">Glycosyl transferase family protein</fullName>
    </submittedName>
</protein>
<feature type="transmembrane region" description="Helical" evidence="1">
    <location>
        <begin position="178"/>
        <end position="194"/>
    </location>
</feature>
<gene>
    <name evidence="2" type="ORF">WQE_33896</name>
</gene>
<name>A0ABP2PIU9_9BURK</name>
<keyword evidence="3" id="KW-1185">Reference proteome</keyword>
<sequence length="235" mass="26946">MAAHYVVRKHAMQHQSRQQLVEQIVGDAASAIGSFACGVHVVVSSSASSCSYRLSPGRTPVNSMRICSSVKPVEADQVAREADDRHRLAHVENEDLTAMAHARRLQNQLRGLWNRREEVSDLRDVHLDLPEEVYSRDVAGDSRWRASAMLVYKRLMRRAVGARTARELTRRNSLTSPYLWLLCLIAVGPATLFWRHTLHLFCFVIVFAATYVWLYVSIVRFKSPRWLVIRKRRHS</sequence>